<feature type="domain" description="Bifunctional inhibitor/plant lipid transfer protein/seed storage helical" evidence="5">
    <location>
        <begin position="28"/>
        <end position="91"/>
    </location>
</feature>
<dbReference type="GO" id="GO:0008289">
    <property type="term" value="F:lipid binding"/>
    <property type="evidence" value="ECO:0007669"/>
    <property type="project" value="UniProtKB-KW"/>
</dbReference>
<dbReference type="Proteomes" id="UP000287651">
    <property type="component" value="Unassembled WGS sequence"/>
</dbReference>
<name>A0A426YY11_ENSVE</name>
<comment type="similarity">
    <text evidence="1">Belongs to the plant LTP family. B11E subfamily.</text>
</comment>
<dbReference type="SUPFAM" id="SSF47699">
    <property type="entry name" value="Bifunctional inhibitor/lipid-transfer protein/seed storage 2S albumin"/>
    <property type="match status" value="1"/>
</dbReference>
<keyword evidence="2" id="KW-0813">Transport</keyword>
<keyword evidence="4" id="KW-0732">Signal</keyword>
<evidence type="ECO:0000313" key="6">
    <source>
        <dbReference type="EMBL" id="RRT56619.1"/>
    </source>
</evidence>
<keyword evidence="3" id="KW-0446">Lipid-binding</keyword>
<dbReference type="PANTHER" id="PTHR33214">
    <property type="entry name" value="BIFUNCTIONAL INHIBITOR/LIPID-TRANSFER PROTEIN/SEED STORAGE 2S ALBUMIN SUPERFAMILY PROTEIN"/>
    <property type="match status" value="1"/>
</dbReference>
<dbReference type="EMBL" id="AMZH03009546">
    <property type="protein sequence ID" value="RRT56619.1"/>
    <property type="molecule type" value="Genomic_DNA"/>
</dbReference>
<gene>
    <name evidence="6" type="ORF">B296_00031417</name>
</gene>
<dbReference type="SMART" id="SM00499">
    <property type="entry name" value="AAI"/>
    <property type="match status" value="1"/>
</dbReference>
<feature type="chain" id="PRO_5019134045" description="Bifunctional inhibitor/plant lipid transfer protein/seed storage helical domain-containing protein" evidence="4">
    <location>
        <begin position="26"/>
        <end position="91"/>
    </location>
</feature>
<protein>
    <recommendedName>
        <fullName evidence="5">Bifunctional inhibitor/plant lipid transfer protein/seed storage helical domain-containing protein</fullName>
    </recommendedName>
</protein>
<dbReference type="AlphaFoldDB" id="A0A426YY11"/>
<dbReference type="InterPro" id="IPR033872">
    <property type="entry name" value="nsLTP2"/>
</dbReference>
<proteinExistence type="inferred from homology"/>
<dbReference type="Pfam" id="PF00234">
    <property type="entry name" value="Tryp_alpha_amyl"/>
    <property type="match status" value="1"/>
</dbReference>
<comment type="caution">
    <text evidence="6">The sequence shown here is derived from an EMBL/GenBank/DDBJ whole genome shotgun (WGS) entry which is preliminary data.</text>
</comment>
<evidence type="ECO:0000259" key="5">
    <source>
        <dbReference type="SMART" id="SM00499"/>
    </source>
</evidence>
<evidence type="ECO:0000256" key="2">
    <source>
        <dbReference type="ARBA" id="ARBA00022448"/>
    </source>
</evidence>
<organism evidence="6 7">
    <name type="scientific">Ensete ventricosum</name>
    <name type="common">Abyssinian banana</name>
    <name type="synonym">Musa ensete</name>
    <dbReference type="NCBI Taxonomy" id="4639"/>
    <lineage>
        <taxon>Eukaryota</taxon>
        <taxon>Viridiplantae</taxon>
        <taxon>Streptophyta</taxon>
        <taxon>Embryophyta</taxon>
        <taxon>Tracheophyta</taxon>
        <taxon>Spermatophyta</taxon>
        <taxon>Magnoliopsida</taxon>
        <taxon>Liliopsida</taxon>
        <taxon>Zingiberales</taxon>
        <taxon>Musaceae</taxon>
        <taxon>Ensete</taxon>
    </lineage>
</organism>
<evidence type="ECO:0000256" key="1">
    <source>
        <dbReference type="ARBA" id="ARBA00009707"/>
    </source>
</evidence>
<dbReference type="InterPro" id="IPR036312">
    <property type="entry name" value="Bifun_inhib/LTP/seed_sf"/>
</dbReference>
<dbReference type="InterPro" id="IPR016140">
    <property type="entry name" value="Bifunc_inhib/LTP/seed_store"/>
</dbReference>
<accession>A0A426YY11</accession>
<evidence type="ECO:0000256" key="3">
    <source>
        <dbReference type="ARBA" id="ARBA00023121"/>
    </source>
</evidence>
<evidence type="ECO:0000256" key="4">
    <source>
        <dbReference type="SAM" id="SignalP"/>
    </source>
</evidence>
<sequence>MKSSVVFFCVIAALLLLGAPTAVDAATCDPSELTPCAAAILNSSPPSSLCCSRLKSQAPCFCQYQKNPSLSKYISGGRKVAAACGVPIPSC</sequence>
<feature type="signal peptide" evidence="4">
    <location>
        <begin position="1"/>
        <end position="25"/>
    </location>
</feature>
<dbReference type="PANTHER" id="PTHR33214:SF84">
    <property type="entry name" value="BIFUNCTIONAL INHIBITOR_PLANT LIPID TRANSFER PROTEIN_SEED STORAGE HELICAL DOMAIN-CONTAINING PROTEIN"/>
    <property type="match status" value="1"/>
</dbReference>
<dbReference type="GO" id="GO:0006869">
    <property type="term" value="P:lipid transport"/>
    <property type="evidence" value="ECO:0007669"/>
    <property type="project" value="InterPro"/>
</dbReference>
<reference evidence="6 7" key="1">
    <citation type="journal article" date="2014" name="Agronomy (Basel)">
        <title>A Draft Genome Sequence for Ensete ventricosum, the Drought-Tolerant Tree Against Hunger.</title>
        <authorList>
            <person name="Harrison J."/>
            <person name="Moore K.A."/>
            <person name="Paszkiewicz K."/>
            <person name="Jones T."/>
            <person name="Grant M."/>
            <person name="Ambacheew D."/>
            <person name="Muzemil S."/>
            <person name="Studholme D.J."/>
        </authorList>
    </citation>
    <scope>NUCLEOTIDE SEQUENCE [LARGE SCALE GENOMIC DNA]</scope>
</reference>
<evidence type="ECO:0000313" key="7">
    <source>
        <dbReference type="Proteomes" id="UP000287651"/>
    </source>
</evidence>
<dbReference type="Gene3D" id="1.10.110.10">
    <property type="entry name" value="Plant lipid-transfer and hydrophobic proteins"/>
    <property type="match status" value="1"/>
</dbReference>